<name>A0A9J6B3H4_SOLCO</name>
<keyword evidence="2" id="KW-1185">Reference proteome</keyword>
<reference evidence="1 2" key="1">
    <citation type="submission" date="2020-09" db="EMBL/GenBank/DDBJ databases">
        <title>De no assembly of potato wild relative species, Solanum commersonii.</title>
        <authorList>
            <person name="Cho K."/>
        </authorList>
    </citation>
    <scope>NUCLEOTIDE SEQUENCE [LARGE SCALE GENOMIC DNA]</scope>
    <source>
        <strain evidence="1">LZ3.2</strain>
        <tissue evidence="1">Leaf</tissue>
    </source>
</reference>
<dbReference type="Proteomes" id="UP000824120">
    <property type="component" value="Chromosome 1"/>
</dbReference>
<organism evidence="1 2">
    <name type="scientific">Solanum commersonii</name>
    <name type="common">Commerson's wild potato</name>
    <name type="synonym">Commerson's nightshade</name>
    <dbReference type="NCBI Taxonomy" id="4109"/>
    <lineage>
        <taxon>Eukaryota</taxon>
        <taxon>Viridiplantae</taxon>
        <taxon>Streptophyta</taxon>
        <taxon>Embryophyta</taxon>
        <taxon>Tracheophyta</taxon>
        <taxon>Spermatophyta</taxon>
        <taxon>Magnoliopsida</taxon>
        <taxon>eudicotyledons</taxon>
        <taxon>Gunneridae</taxon>
        <taxon>Pentapetalae</taxon>
        <taxon>asterids</taxon>
        <taxon>lamiids</taxon>
        <taxon>Solanales</taxon>
        <taxon>Solanaceae</taxon>
        <taxon>Solanoideae</taxon>
        <taxon>Solaneae</taxon>
        <taxon>Solanum</taxon>
    </lineage>
</organism>
<dbReference type="EMBL" id="JACXVP010000001">
    <property type="protein sequence ID" value="KAG5631301.1"/>
    <property type="molecule type" value="Genomic_DNA"/>
</dbReference>
<comment type="caution">
    <text evidence="1">The sequence shown here is derived from an EMBL/GenBank/DDBJ whole genome shotgun (WGS) entry which is preliminary data.</text>
</comment>
<gene>
    <name evidence="1" type="ORF">H5410_003018</name>
</gene>
<evidence type="ECO:0000313" key="1">
    <source>
        <dbReference type="EMBL" id="KAG5631301.1"/>
    </source>
</evidence>
<protein>
    <submittedName>
        <fullName evidence="1">Uncharacterized protein</fullName>
    </submittedName>
</protein>
<accession>A0A9J6B3H4</accession>
<evidence type="ECO:0000313" key="2">
    <source>
        <dbReference type="Proteomes" id="UP000824120"/>
    </source>
</evidence>
<dbReference type="AlphaFoldDB" id="A0A9J6B3H4"/>
<sequence>MEVLANISKQVAEMDGRMGGTEERLVRVENENRRKAIQPEYDEIRRASMQPPPFLPRQAHNIYSLRYIQIHHPIRIREFNGVVYYVICHQEKFQDILKQGEILFTEIFSLCYEYRGPIQMVFNAHNASTH</sequence>
<proteinExistence type="predicted"/>